<evidence type="ECO:0000256" key="3">
    <source>
        <dbReference type="ARBA" id="ARBA00023163"/>
    </source>
</evidence>
<feature type="domain" description="HTH araC/xylS-type" evidence="4">
    <location>
        <begin position="181"/>
        <end position="279"/>
    </location>
</feature>
<dbReference type="PANTHER" id="PTHR43280">
    <property type="entry name" value="ARAC-FAMILY TRANSCRIPTIONAL REGULATOR"/>
    <property type="match status" value="1"/>
</dbReference>
<dbReference type="InterPro" id="IPR037923">
    <property type="entry name" value="HTH-like"/>
</dbReference>
<dbReference type="SMART" id="SM00342">
    <property type="entry name" value="HTH_ARAC"/>
    <property type="match status" value="1"/>
</dbReference>
<dbReference type="GO" id="GO:0043565">
    <property type="term" value="F:sequence-specific DNA binding"/>
    <property type="evidence" value="ECO:0007669"/>
    <property type="project" value="InterPro"/>
</dbReference>
<comment type="caution">
    <text evidence="5">The sequence shown here is derived from an EMBL/GenBank/DDBJ whole genome shotgun (WGS) entry which is preliminary data.</text>
</comment>
<keyword evidence="1" id="KW-0805">Transcription regulation</keyword>
<name>A0A227PJ60_9FLAO</name>
<dbReference type="AlphaFoldDB" id="A0A227PJ60"/>
<evidence type="ECO:0000259" key="4">
    <source>
        <dbReference type="PROSITE" id="PS01124"/>
    </source>
</evidence>
<gene>
    <name evidence="5" type="ORF">B0A64_03520</name>
</gene>
<evidence type="ECO:0000256" key="2">
    <source>
        <dbReference type="ARBA" id="ARBA00023125"/>
    </source>
</evidence>
<evidence type="ECO:0000256" key="1">
    <source>
        <dbReference type="ARBA" id="ARBA00023015"/>
    </source>
</evidence>
<dbReference type="Gene3D" id="1.10.10.60">
    <property type="entry name" value="Homeodomain-like"/>
    <property type="match status" value="1"/>
</dbReference>
<dbReference type="Pfam" id="PF12833">
    <property type="entry name" value="HTH_18"/>
    <property type="match status" value="1"/>
</dbReference>
<proteinExistence type="predicted"/>
<sequence length="288" mass="33904">MKKKSNIELHTGELDGFGIEVIKIEDNNVDFSSHLNKAHRDDHYVFYIQEKGLIALMIDFKDYVVKDNALFFIAPGQVHYYTKQLDSKGYFIFLESHNLQNIHRNIFDSYQNISQVTAIENTFLFDTVLLVFNQITEDIGEIQKSIVRSLIDGLMGMMILELLKKEQSPEIGTDRKTEITSRFRQLVQKHFLELKRPKDYAALLHISVPYLNEIVKEQTGYASSYWIQHEILLEAKRLLFHTQLNTKEIAFSLRYEDYTYFSRFFKKNEGITPLEFRKNYCDLSNQNS</sequence>
<accession>A0A227PJ60</accession>
<dbReference type="GO" id="GO:0003700">
    <property type="term" value="F:DNA-binding transcription factor activity"/>
    <property type="evidence" value="ECO:0007669"/>
    <property type="project" value="InterPro"/>
</dbReference>
<dbReference type="InterPro" id="IPR003313">
    <property type="entry name" value="AraC-bd"/>
</dbReference>
<keyword evidence="3" id="KW-0804">Transcription</keyword>
<dbReference type="Proteomes" id="UP000214684">
    <property type="component" value="Unassembled WGS sequence"/>
</dbReference>
<evidence type="ECO:0000313" key="6">
    <source>
        <dbReference type="Proteomes" id="UP000214684"/>
    </source>
</evidence>
<organism evidence="5 6">
    <name type="scientific">Flavobacterium araucananum</name>
    <dbReference type="NCBI Taxonomy" id="946678"/>
    <lineage>
        <taxon>Bacteria</taxon>
        <taxon>Pseudomonadati</taxon>
        <taxon>Bacteroidota</taxon>
        <taxon>Flavobacteriia</taxon>
        <taxon>Flavobacteriales</taxon>
        <taxon>Flavobacteriaceae</taxon>
        <taxon>Flavobacterium</taxon>
    </lineage>
</organism>
<dbReference type="OrthoDB" id="1096411at2"/>
<reference evidence="5 6" key="1">
    <citation type="submission" date="2016-11" db="EMBL/GenBank/DDBJ databases">
        <title>Whole genomes of Flavobacteriaceae.</title>
        <authorList>
            <person name="Stine C."/>
            <person name="Li C."/>
            <person name="Tadesse D."/>
        </authorList>
    </citation>
    <scope>NUCLEOTIDE SEQUENCE [LARGE SCALE GENOMIC DNA]</scope>
    <source>
        <strain evidence="5 6">DSM 24704</strain>
    </source>
</reference>
<dbReference type="PROSITE" id="PS01124">
    <property type="entry name" value="HTH_ARAC_FAMILY_2"/>
    <property type="match status" value="1"/>
</dbReference>
<keyword evidence="2" id="KW-0238">DNA-binding</keyword>
<dbReference type="InterPro" id="IPR009057">
    <property type="entry name" value="Homeodomain-like_sf"/>
</dbReference>
<dbReference type="SUPFAM" id="SSF46689">
    <property type="entry name" value="Homeodomain-like"/>
    <property type="match status" value="1"/>
</dbReference>
<dbReference type="EMBL" id="MUGS01000004">
    <property type="protein sequence ID" value="OXG09075.1"/>
    <property type="molecule type" value="Genomic_DNA"/>
</dbReference>
<dbReference type="SUPFAM" id="SSF51215">
    <property type="entry name" value="Regulatory protein AraC"/>
    <property type="match status" value="1"/>
</dbReference>
<protein>
    <recommendedName>
        <fullName evidence="4">HTH araC/xylS-type domain-containing protein</fullName>
    </recommendedName>
</protein>
<dbReference type="RefSeq" id="WP_089478162.1">
    <property type="nucleotide sequence ID" value="NZ_MUGS01000004.1"/>
</dbReference>
<dbReference type="PANTHER" id="PTHR43280:SF2">
    <property type="entry name" value="HTH-TYPE TRANSCRIPTIONAL REGULATOR EXSA"/>
    <property type="match status" value="1"/>
</dbReference>
<evidence type="ECO:0000313" key="5">
    <source>
        <dbReference type="EMBL" id="OXG09075.1"/>
    </source>
</evidence>
<dbReference type="InterPro" id="IPR018060">
    <property type="entry name" value="HTH_AraC"/>
</dbReference>
<keyword evidence="6" id="KW-1185">Reference proteome</keyword>
<dbReference type="Pfam" id="PF02311">
    <property type="entry name" value="AraC_binding"/>
    <property type="match status" value="1"/>
</dbReference>